<dbReference type="PANTHER" id="PTHR46362">
    <property type="entry name" value="GEM-ASSOCIATED PROTEIN 5"/>
    <property type="match status" value="1"/>
</dbReference>
<protein>
    <recommendedName>
        <fullName evidence="2">Gem-associated protein 5 first beta-propeller domain-containing protein</fullName>
    </recommendedName>
</protein>
<dbReference type="Pfam" id="PF00400">
    <property type="entry name" value="WD40"/>
    <property type="match status" value="1"/>
</dbReference>
<dbReference type="GO" id="GO:0005634">
    <property type="term" value="C:nucleus"/>
    <property type="evidence" value="ECO:0007669"/>
    <property type="project" value="TreeGrafter"/>
</dbReference>
<dbReference type="GO" id="GO:0003730">
    <property type="term" value="F:mRNA 3'-UTR binding"/>
    <property type="evidence" value="ECO:0007669"/>
    <property type="project" value="TreeGrafter"/>
</dbReference>
<evidence type="ECO:0000313" key="4">
    <source>
        <dbReference type="Proteomes" id="UP000287033"/>
    </source>
</evidence>
<comment type="caution">
    <text evidence="3">The sequence shown here is derived from an EMBL/GenBank/DDBJ whole genome shotgun (WGS) entry which is preliminary data.</text>
</comment>
<dbReference type="GO" id="GO:0032797">
    <property type="term" value="C:SMN complex"/>
    <property type="evidence" value="ECO:0007669"/>
    <property type="project" value="TreeGrafter"/>
</dbReference>
<dbReference type="GO" id="GO:0000387">
    <property type="term" value="P:spliceosomal snRNP assembly"/>
    <property type="evidence" value="ECO:0007669"/>
    <property type="project" value="TreeGrafter"/>
</dbReference>
<evidence type="ECO:0000259" key="2">
    <source>
        <dbReference type="Pfam" id="PF23770"/>
    </source>
</evidence>
<dbReference type="STRING" id="137246.A0A401T5P9"/>
<dbReference type="OrthoDB" id="7326421at2759"/>
<evidence type="ECO:0000256" key="1">
    <source>
        <dbReference type="PROSITE-ProRule" id="PRU00221"/>
    </source>
</evidence>
<keyword evidence="4" id="KW-1185">Reference proteome</keyword>
<dbReference type="InterPro" id="IPR015943">
    <property type="entry name" value="WD40/YVTN_repeat-like_dom_sf"/>
</dbReference>
<evidence type="ECO:0000313" key="3">
    <source>
        <dbReference type="EMBL" id="GCC37940.1"/>
    </source>
</evidence>
<feature type="domain" description="Gem-associated protein 5 first beta-propeller" evidence="2">
    <location>
        <begin position="2"/>
        <end position="85"/>
    </location>
</feature>
<proteinExistence type="predicted"/>
<dbReference type="PANTHER" id="PTHR46362:SF1">
    <property type="entry name" value="GEM-ASSOCIATED PROTEIN 5"/>
    <property type="match status" value="1"/>
</dbReference>
<dbReference type="InterPro" id="IPR036322">
    <property type="entry name" value="WD40_repeat_dom_sf"/>
</dbReference>
<dbReference type="Pfam" id="PF23770">
    <property type="entry name" value="Beta-prop_RIG_1st"/>
    <property type="match status" value="1"/>
</dbReference>
<accession>A0A401T5P9</accession>
<dbReference type="AlphaFoldDB" id="A0A401T5P9"/>
<organism evidence="3 4">
    <name type="scientific">Chiloscyllium punctatum</name>
    <name type="common">Brownbanded bambooshark</name>
    <name type="synonym">Hemiscyllium punctatum</name>
    <dbReference type="NCBI Taxonomy" id="137246"/>
    <lineage>
        <taxon>Eukaryota</taxon>
        <taxon>Metazoa</taxon>
        <taxon>Chordata</taxon>
        <taxon>Craniata</taxon>
        <taxon>Vertebrata</taxon>
        <taxon>Chondrichthyes</taxon>
        <taxon>Elasmobranchii</taxon>
        <taxon>Galeomorphii</taxon>
        <taxon>Galeoidea</taxon>
        <taxon>Orectolobiformes</taxon>
        <taxon>Hemiscylliidae</taxon>
        <taxon>Chiloscyllium</taxon>
    </lineage>
</organism>
<gene>
    <name evidence="3" type="ORF">chiPu_0016450</name>
</gene>
<dbReference type="InterPro" id="IPR052640">
    <property type="entry name" value="Gemin-5"/>
</dbReference>
<dbReference type="SUPFAM" id="SSF50978">
    <property type="entry name" value="WD40 repeat-like"/>
    <property type="match status" value="1"/>
</dbReference>
<dbReference type="EMBL" id="BEZZ01001081">
    <property type="protein sequence ID" value="GCC37940.1"/>
    <property type="molecule type" value="Genomic_DNA"/>
</dbReference>
<dbReference type="Proteomes" id="UP000287033">
    <property type="component" value="Unassembled WGS sequence"/>
</dbReference>
<dbReference type="InterPro" id="IPR001680">
    <property type="entry name" value="WD40_rpt"/>
</dbReference>
<dbReference type="Gene3D" id="2.130.10.10">
    <property type="entry name" value="YVTN repeat-like/Quinoprotein amine dehydrogenase"/>
    <property type="match status" value="1"/>
</dbReference>
<keyword evidence="1" id="KW-0853">WD repeat</keyword>
<feature type="repeat" description="WD" evidence="1">
    <location>
        <begin position="118"/>
        <end position="132"/>
    </location>
</feature>
<dbReference type="PROSITE" id="PS50082">
    <property type="entry name" value="WD_REPEATS_2"/>
    <property type="match status" value="1"/>
</dbReference>
<dbReference type="InterPro" id="IPR056432">
    <property type="entry name" value="Beta-prop_GEMI5_1st"/>
</dbReference>
<name>A0A401T5P9_CHIPU</name>
<reference evidence="3 4" key="1">
    <citation type="journal article" date="2018" name="Nat. Ecol. Evol.">
        <title>Shark genomes provide insights into elasmobranch evolution and the origin of vertebrates.</title>
        <authorList>
            <person name="Hara Y"/>
            <person name="Yamaguchi K"/>
            <person name="Onimaru K"/>
            <person name="Kadota M"/>
            <person name="Koyanagi M"/>
            <person name="Keeley SD"/>
            <person name="Tatsumi K"/>
            <person name="Tanaka K"/>
            <person name="Motone F"/>
            <person name="Kageyama Y"/>
            <person name="Nozu R"/>
            <person name="Adachi N"/>
            <person name="Nishimura O"/>
            <person name="Nakagawa R"/>
            <person name="Tanegashima C"/>
            <person name="Kiyatake I"/>
            <person name="Matsumoto R"/>
            <person name="Murakumo K"/>
            <person name="Nishida K"/>
            <person name="Terakita A"/>
            <person name="Kuratani S"/>
            <person name="Sato K"/>
            <person name="Hyodo S Kuraku.S."/>
        </authorList>
    </citation>
    <scope>NUCLEOTIDE SEQUENCE [LARGE SCALE GENOMIC DNA]</scope>
</reference>
<sequence length="157" mass="18006">MKKELVVSGDEKGIVICWWYNRNDTHHFFPEPRTIFCLSCSPHNENQVAVGYKDGMIVIIDINRKGEVIHRLRGHDGEIHFLSWCPQLCEPQFLSDATSDTLGLNGELMTEDTAKDCFLASGSRDQTIRIWNATKGKGRFHFPAEMVFILFLVNFFP</sequence>
<dbReference type="SMART" id="SM00320">
    <property type="entry name" value="WD40"/>
    <property type="match status" value="2"/>
</dbReference>